<dbReference type="Proteomes" id="UP000434957">
    <property type="component" value="Unassembled WGS sequence"/>
</dbReference>
<name>A0A6A3NHV1_9STRA</name>
<keyword evidence="4" id="KW-1185">Reference proteome</keyword>
<protein>
    <submittedName>
        <fullName evidence="1">Uncharacterized protein</fullName>
    </submittedName>
</protein>
<organism evidence="1 3">
    <name type="scientific">Phytophthora rubi</name>
    <dbReference type="NCBI Taxonomy" id="129364"/>
    <lineage>
        <taxon>Eukaryota</taxon>
        <taxon>Sar</taxon>
        <taxon>Stramenopiles</taxon>
        <taxon>Oomycota</taxon>
        <taxon>Peronosporomycetes</taxon>
        <taxon>Peronosporales</taxon>
        <taxon>Peronosporaceae</taxon>
        <taxon>Phytophthora</taxon>
    </lineage>
</organism>
<accession>A0A6A3NHV1</accession>
<proteinExistence type="predicted"/>
<sequence length="92" mass="10323">MFSGNAVTGEVQAAVTRSIRLTLEPRVFEHVSYYILKQDAASVSDDMLVAEMKREVGTMVNDRLPDITQFFGRELQIDLSNVDVKARIAAYL</sequence>
<evidence type="ECO:0000313" key="2">
    <source>
        <dbReference type="EMBL" id="KAE9325354.1"/>
    </source>
</evidence>
<comment type="caution">
    <text evidence="1">The sequence shown here is derived from an EMBL/GenBank/DDBJ whole genome shotgun (WGS) entry which is preliminary data.</text>
</comment>
<reference evidence="1 3" key="1">
    <citation type="submission" date="2018-09" db="EMBL/GenBank/DDBJ databases">
        <title>Genomic investigation of the strawberry pathogen Phytophthora fragariae indicates pathogenicity is determined by transcriptional variation in three key races.</title>
        <authorList>
            <person name="Adams T.M."/>
            <person name="Armitage A.D."/>
            <person name="Sobczyk M.K."/>
            <person name="Bates H.J."/>
            <person name="Dunwell J.M."/>
            <person name="Nellist C.F."/>
            <person name="Harrison R.J."/>
        </authorList>
    </citation>
    <scope>NUCLEOTIDE SEQUENCE [LARGE SCALE GENOMIC DNA]</scope>
    <source>
        <strain evidence="1 3">SCRP249</strain>
        <strain evidence="2 4">SCRP333</strain>
    </source>
</reference>
<dbReference type="AlphaFoldDB" id="A0A6A3NHV1"/>
<gene>
    <name evidence="1" type="ORF">PR001_g6997</name>
    <name evidence="2" type="ORF">PR003_g16501</name>
</gene>
<evidence type="ECO:0000313" key="3">
    <source>
        <dbReference type="Proteomes" id="UP000429607"/>
    </source>
</evidence>
<dbReference type="Proteomes" id="UP000429607">
    <property type="component" value="Unassembled WGS sequence"/>
</dbReference>
<dbReference type="EMBL" id="QXFT01001210">
    <property type="protein sequence ID" value="KAE9325354.1"/>
    <property type="molecule type" value="Genomic_DNA"/>
</dbReference>
<dbReference type="EMBL" id="QXFV01000340">
    <property type="protein sequence ID" value="KAE9040579.1"/>
    <property type="molecule type" value="Genomic_DNA"/>
</dbReference>
<evidence type="ECO:0000313" key="1">
    <source>
        <dbReference type="EMBL" id="KAE9040579.1"/>
    </source>
</evidence>
<evidence type="ECO:0000313" key="4">
    <source>
        <dbReference type="Proteomes" id="UP000434957"/>
    </source>
</evidence>